<name>A0ABX9DP86_9RHOB</name>
<accession>A0ABX9DP86</accession>
<evidence type="ECO:0008006" key="4">
    <source>
        <dbReference type="Google" id="ProtNLM"/>
    </source>
</evidence>
<organism evidence="2 3">
    <name type="scientific">Rhodovulum viride</name>
    <dbReference type="NCBI Taxonomy" id="1231134"/>
    <lineage>
        <taxon>Bacteria</taxon>
        <taxon>Pseudomonadati</taxon>
        <taxon>Pseudomonadota</taxon>
        <taxon>Alphaproteobacteria</taxon>
        <taxon>Rhodobacterales</taxon>
        <taxon>Paracoccaceae</taxon>
        <taxon>Rhodovulum</taxon>
    </lineage>
</organism>
<evidence type="ECO:0000313" key="3">
    <source>
        <dbReference type="Proteomes" id="UP000248659"/>
    </source>
</evidence>
<dbReference type="Proteomes" id="UP000248659">
    <property type="component" value="Unassembled WGS sequence"/>
</dbReference>
<reference evidence="2 3" key="1">
    <citation type="submission" date="2017-01" db="EMBL/GenBank/DDBJ databases">
        <title>Genome sequence of Rhodovulum viride JA756.</title>
        <authorList>
            <person name="Lakshmi K.V."/>
            <person name="Tushar L.D."/>
            <person name="Sasikala C."/>
            <person name="Venkataramana C."/>
        </authorList>
    </citation>
    <scope>NUCLEOTIDE SEQUENCE [LARGE SCALE GENOMIC DNA]</scope>
    <source>
        <strain evidence="2 3">JA756</strain>
    </source>
</reference>
<feature type="compositionally biased region" description="Low complexity" evidence="1">
    <location>
        <begin position="129"/>
        <end position="140"/>
    </location>
</feature>
<dbReference type="InterPro" id="IPR053842">
    <property type="entry name" value="NikA-like"/>
</dbReference>
<sequence length="146" mass="15603">MRAAAQQAAGHKKKAPPPFSIRFTFEERAKLEQAAAGRSLGAYIRQKLFDGELTPRRTRGRSPVKDHAELARVLGALGASRLSSNLNQIAKAAHMGALPVTPELEEELNEACAAVRSMRGDLMRALGFPDAEGPSSSSAEAPEDVP</sequence>
<dbReference type="Pfam" id="PF21983">
    <property type="entry name" value="NikA-like"/>
    <property type="match status" value="1"/>
</dbReference>
<comment type="caution">
    <text evidence="2">The sequence shown here is derived from an EMBL/GenBank/DDBJ whole genome shotgun (WGS) entry which is preliminary data.</text>
</comment>
<dbReference type="EMBL" id="MUAV01000001">
    <property type="protein sequence ID" value="RAP43391.1"/>
    <property type="molecule type" value="Genomic_DNA"/>
</dbReference>
<protein>
    <recommendedName>
        <fullName evidence="4">Mobilization protein MobC</fullName>
    </recommendedName>
</protein>
<keyword evidence="3" id="KW-1185">Reference proteome</keyword>
<gene>
    <name evidence="2" type="ORF">BYZ73_00430</name>
</gene>
<evidence type="ECO:0000256" key="1">
    <source>
        <dbReference type="SAM" id="MobiDB-lite"/>
    </source>
</evidence>
<proteinExistence type="predicted"/>
<feature type="region of interest" description="Disordered" evidence="1">
    <location>
        <begin position="126"/>
        <end position="146"/>
    </location>
</feature>
<evidence type="ECO:0000313" key="2">
    <source>
        <dbReference type="EMBL" id="RAP43391.1"/>
    </source>
</evidence>